<keyword evidence="2" id="KW-0812">Transmembrane</keyword>
<reference evidence="4 5" key="1">
    <citation type="submission" date="2022-12" db="EMBL/GenBank/DDBJ databases">
        <title>Chromosome-level genome of Tegillarca granosa.</title>
        <authorList>
            <person name="Kim J."/>
        </authorList>
    </citation>
    <scope>NUCLEOTIDE SEQUENCE [LARGE SCALE GENOMIC DNA]</scope>
    <source>
        <strain evidence="4">Teg-2019</strain>
        <tissue evidence="4">Adductor muscle</tissue>
    </source>
</reference>
<dbReference type="Gene3D" id="1.20.1250.20">
    <property type="entry name" value="MFS general substrate transporter like domains"/>
    <property type="match status" value="1"/>
</dbReference>
<protein>
    <recommendedName>
        <fullName evidence="3">Major facilitator superfamily (MFS) profile domain-containing protein</fullName>
    </recommendedName>
</protein>
<dbReference type="PANTHER" id="PTHR11360">
    <property type="entry name" value="MONOCARBOXYLATE TRANSPORTER"/>
    <property type="match status" value="1"/>
</dbReference>
<sequence>MGYHFDKRKALANGLADSGIGVGSFVFPNILRVVINKYGLNGCFLIFGAIMFNICVCGCLFRPLEFWQKKKRPKLSVEGEPLLERKDCEIELSDITDNGEAKECGGELYKQKNEELEFSRDFEMQCSHKSDKCVADYEMGTPKQMDDSKDSKPLEDKKGCCSFTLEWRYLKDIHFLLFTFGLCFGVIGQHTVFNCLPSLASEMSFSDQDGAFLVSVVGISDMAGKIFFGWFSDLGILKRPTVFHLNIGIFSIFVFLFPFIHIYVAQCVISVFAGFFSGGFLGIEIAVLSDKFGTENLPSTWGFVAVFGSIAMLINPFIAGKCISFSNILCR</sequence>
<name>A0ABQ9F0Q7_TEGGR</name>
<dbReference type="PANTHER" id="PTHR11360:SF284">
    <property type="entry name" value="EG:103B4.3 PROTEIN-RELATED"/>
    <property type="match status" value="1"/>
</dbReference>
<accession>A0ABQ9F0Q7</accession>
<evidence type="ECO:0000256" key="1">
    <source>
        <dbReference type="ARBA" id="ARBA00004141"/>
    </source>
</evidence>
<proteinExistence type="predicted"/>
<dbReference type="InterPro" id="IPR020846">
    <property type="entry name" value="MFS_dom"/>
</dbReference>
<keyword evidence="5" id="KW-1185">Reference proteome</keyword>
<dbReference type="Proteomes" id="UP001217089">
    <property type="component" value="Unassembled WGS sequence"/>
</dbReference>
<evidence type="ECO:0000313" key="5">
    <source>
        <dbReference type="Proteomes" id="UP001217089"/>
    </source>
</evidence>
<dbReference type="Pfam" id="PF07690">
    <property type="entry name" value="MFS_1"/>
    <property type="match status" value="1"/>
</dbReference>
<dbReference type="InterPro" id="IPR011701">
    <property type="entry name" value="MFS"/>
</dbReference>
<feature type="transmembrane region" description="Helical" evidence="2">
    <location>
        <begin position="212"/>
        <end position="231"/>
    </location>
</feature>
<feature type="transmembrane region" description="Helical" evidence="2">
    <location>
        <begin position="269"/>
        <end position="288"/>
    </location>
</feature>
<feature type="transmembrane region" description="Helical" evidence="2">
    <location>
        <begin position="300"/>
        <end position="319"/>
    </location>
</feature>
<comment type="subcellular location">
    <subcellularLocation>
        <location evidence="1">Membrane</location>
        <topology evidence="1">Multi-pass membrane protein</topology>
    </subcellularLocation>
</comment>
<organism evidence="4 5">
    <name type="scientific">Tegillarca granosa</name>
    <name type="common">Malaysian cockle</name>
    <name type="synonym">Anadara granosa</name>
    <dbReference type="NCBI Taxonomy" id="220873"/>
    <lineage>
        <taxon>Eukaryota</taxon>
        <taxon>Metazoa</taxon>
        <taxon>Spiralia</taxon>
        <taxon>Lophotrochozoa</taxon>
        <taxon>Mollusca</taxon>
        <taxon>Bivalvia</taxon>
        <taxon>Autobranchia</taxon>
        <taxon>Pteriomorphia</taxon>
        <taxon>Arcoida</taxon>
        <taxon>Arcoidea</taxon>
        <taxon>Arcidae</taxon>
        <taxon>Tegillarca</taxon>
    </lineage>
</organism>
<feature type="transmembrane region" description="Helical" evidence="2">
    <location>
        <begin position="38"/>
        <end position="61"/>
    </location>
</feature>
<keyword evidence="2" id="KW-0472">Membrane</keyword>
<feature type="transmembrane region" description="Helical" evidence="2">
    <location>
        <begin position="173"/>
        <end position="192"/>
    </location>
</feature>
<dbReference type="EMBL" id="JARBDR010000640">
    <property type="protein sequence ID" value="KAJ8309776.1"/>
    <property type="molecule type" value="Genomic_DNA"/>
</dbReference>
<comment type="caution">
    <text evidence="4">The sequence shown here is derived from an EMBL/GenBank/DDBJ whole genome shotgun (WGS) entry which is preliminary data.</text>
</comment>
<evidence type="ECO:0000313" key="4">
    <source>
        <dbReference type="EMBL" id="KAJ8309776.1"/>
    </source>
</evidence>
<dbReference type="InterPro" id="IPR050327">
    <property type="entry name" value="Proton-linked_MCT"/>
</dbReference>
<evidence type="ECO:0000259" key="3">
    <source>
        <dbReference type="PROSITE" id="PS50850"/>
    </source>
</evidence>
<feature type="transmembrane region" description="Helical" evidence="2">
    <location>
        <begin position="243"/>
        <end position="263"/>
    </location>
</feature>
<gene>
    <name evidence="4" type="ORF">KUTeg_011641</name>
</gene>
<dbReference type="SUPFAM" id="SSF103473">
    <property type="entry name" value="MFS general substrate transporter"/>
    <property type="match status" value="1"/>
</dbReference>
<dbReference type="InterPro" id="IPR036259">
    <property type="entry name" value="MFS_trans_sf"/>
</dbReference>
<feature type="domain" description="Major facilitator superfamily (MFS) profile" evidence="3">
    <location>
        <begin position="169"/>
        <end position="331"/>
    </location>
</feature>
<keyword evidence="2" id="KW-1133">Transmembrane helix</keyword>
<dbReference type="PROSITE" id="PS50850">
    <property type="entry name" value="MFS"/>
    <property type="match status" value="1"/>
</dbReference>
<evidence type="ECO:0000256" key="2">
    <source>
        <dbReference type="SAM" id="Phobius"/>
    </source>
</evidence>